<name>A0AAW1RPI6_9CHLO</name>
<dbReference type="EMBL" id="JALJOU010000027">
    <property type="protein sequence ID" value="KAK9836040.1"/>
    <property type="molecule type" value="Genomic_DNA"/>
</dbReference>
<organism evidence="2 3">
    <name type="scientific">Elliptochloris bilobata</name>
    <dbReference type="NCBI Taxonomy" id="381761"/>
    <lineage>
        <taxon>Eukaryota</taxon>
        <taxon>Viridiplantae</taxon>
        <taxon>Chlorophyta</taxon>
        <taxon>core chlorophytes</taxon>
        <taxon>Trebouxiophyceae</taxon>
        <taxon>Trebouxiophyceae incertae sedis</taxon>
        <taxon>Elliptochloris clade</taxon>
        <taxon>Elliptochloris</taxon>
    </lineage>
</organism>
<dbReference type="InterPro" id="IPR003613">
    <property type="entry name" value="Ubox_domain"/>
</dbReference>
<feature type="domain" description="U-box" evidence="1">
    <location>
        <begin position="1"/>
        <end position="63"/>
    </location>
</feature>
<proteinExistence type="predicted"/>
<dbReference type="GO" id="GO:0016567">
    <property type="term" value="P:protein ubiquitination"/>
    <property type="evidence" value="ECO:0007669"/>
    <property type="project" value="InterPro"/>
</dbReference>
<dbReference type="PROSITE" id="PS51698">
    <property type="entry name" value="U_BOX"/>
    <property type="match status" value="1"/>
</dbReference>
<protein>
    <recommendedName>
        <fullName evidence="1">U-box domain-containing protein</fullName>
    </recommendedName>
</protein>
<reference evidence="2 3" key="1">
    <citation type="journal article" date="2024" name="Nat. Commun.">
        <title>Phylogenomics reveals the evolutionary origins of lichenization in chlorophyte algae.</title>
        <authorList>
            <person name="Puginier C."/>
            <person name="Libourel C."/>
            <person name="Otte J."/>
            <person name="Skaloud P."/>
            <person name="Haon M."/>
            <person name="Grisel S."/>
            <person name="Petersen M."/>
            <person name="Berrin J.G."/>
            <person name="Delaux P.M."/>
            <person name="Dal Grande F."/>
            <person name="Keller J."/>
        </authorList>
    </citation>
    <scope>NUCLEOTIDE SEQUENCE [LARGE SCALE GENOMIC DNA]</scope>
    <source>
        <strain evidence="2 3">SAG 245.80</strain>
    </source>
</reference>
<evidence type="ECO:0000313" key="3">
    <source>
        <dbReference type="Proteomes" id="UP001445335"/>
    </source>
</evidence>
<dbReference type="AlphaFoldDB" id="A0AAW1RPI6"/>
<keyword evidence="3" id="KW-1185">Reference proteome</keyword>
<sequence>MLEPVKLINTNQDFDRRSLESWRRLGGSTCPLSGKPLEGWIMLVANEDLRQEIHAWACAQLLLSAFGASPDGVPAPGAPGLQGARGDCRAARLAEAATTLHLPRCCSL</sequence>
<dbReference type="InterPro" id="IPR013083">
    <property type="entry name" value="Znf_RING/FYVE/PHD"/>
</dbReference>
<accession>A0AAW1RPI6</accession>
<evidence type="ECO:0000313" key="2">
    <source>
        <dbReference type="EMBL" id="KAK9836040.1"/>
    </source>
</evidence>
<dbReference type="Pfam" id="PF04564">
    <property type="entry name" value="U-box"/>
    <property type="match status" value="1"/>
</dbReference>
<dbReference type="Gene3D" id="3.30.40.10">
    <property type="entry name" value="Zinc/RING finger domain, C3HC4 (zinc finger)"/>
    <property type="match status" value="1"/>
</dbReference>
<dbReference type="SUPFAM" id="SSF57850">
    <property type="entry name" value="RING/U-box"/>
    <property type="match status" value="1"/>
</dbReference>
<dbReference type="Proteomes" id="UP001445335">
    <property type="component" value="Unassembled WGS sequence"/>
</dbReference>
<evidence type="ECO:0000259" key="1">
    <source>
        <dbReference type="PROSITE" id="PS51698"/>
    </source>
</evidence>
<dbReference type="GO" id="GO:0004842">
    <property type="term" value="F:ubiquitin-protein transferase activity"/>
    <property type="evidence" value="ECO:0007669"/>
    <property type="project" value="InterPro"/>
</dbReference>
<comment type="caution">
    <text evidence="2">The sequence shown here is derived from an EMBL/GenBank/DDBJ whole genome shotgun (WGS) entry which is preliminary data.</text>
</comment>
<gene>
    <name evidence="2" type="ORF">WJX81_008154</name>
</gene>